<dbReference type="PANTHER" id="PTHR43610">
    <property type="entry name" value="BLL6696 PROTEIN"/>
    <property type="match status" value="1"/>
</dbReference>
<accession>A0A2A9NLE2</accession>
<dbReference type="AlphaFoldDB" id="A0A2A9NLE2"/>
<evidence type="ECO:0000259" key="1">
    <source>
        <dbReference type="Pfam" id="PF13302"/>
    </source>
</evidence>
<dbReference type="SUPFAM" id="SSF55729">
    <property type="entry name" value="Acyl-CoA N-acyltransferases (Nat)"/>
    <property type="match status" value="1"/>
</dbReference>
<organism evidence="2 3">
    <name type="scientific">Amanita thiersii Skay4041</name>
    <dbReference type="NCBI Taxonomy" id="703135"/>
    <lineage>
        <taxon>Eukaryota</taxon>
        <taxon>Fungi</taxon>
        <taxon>Dikarya</taxon>
        <taxon>Basidiomycota</taxon>
        <taxon>Agaricomycotina</taxon>
        <taxon>Agaricomycetes</taxon>
        <taxon>Agaricomycetidae</taxon>
        <taxon>Agaricales</taxon>
        <taxon>Pluteineae</taxon>
        <taxon>Amanitaceae</taxon>
        <taxon>Amanita</taxon>
    </lineage>
</organism>
<protein>
    <recommendedName>
        <fullName evidence="1">N-acetyltransferase domain-containing protein</fullName>
    </recommendedName>
</protein>
<feature type="domain" description="N-acetyltransferase" evidence="1">
    <location>
        <begin position="14"/>
        <end position="150"/>
    </location>
</feature>
<reference evidence="2 3" key="1">
    <citation type="submission" date="2014-02" db="EMBL/GenBank/DDBJ databases">
        <title>Transposable element dynamics among asymbiotic and ectomycorrhizal Amanita fungi.</title>
        <authorList>
            <consortium name="DOE Joint Genome Institute"/>
            <person name="Hess J."/>
            <person name="Skrede I."/>
            <person name="Wolfe B."/>
            <person name="LaButti K."/>
            <person name="Ohm R.A."/>
            <person name="Grigoriev I.V."/>
            <person name="Pringle A."/>
        </authorList>
    </citation>
    <scope>NUCLEOTIDE SEQUENCE [LARGE SCALE GENOMIC DNA]</scope>
    <source>
        <strain evidence="2 3">SKay4041</strain>
    </source>
</reference>
<name>A0A2A9NLE2_9AGAR</name>
<dbReference type="Gene3D" id="3.40.630.30">
    <property type="match status" value="1"/>
</dbReference>
<dbReference type="OrthoDB" id="64477at2759"/>
<dbReference type="STRING" id="703135.A0A2A9NLE2"/>
<dbReference type="EMBL" id="KZ301995">
    <property type="protein sequence ID" value="PFH50908.1"/>
    <property type="molecule type" value="Genomic_DNA"/>
</dbReference>
<dbReference type="Proteomes" id="UP000242287">
    <property type="component" value="Unassembled WGS sequence"/>
</dbReference>
<evidence type="ECO:0000313" key="2">
    <source>
        <dbReference type="EMBL" id="PFH50908.1"/>
    </source>
</evidence>
<dbReference type="GO" id="GO:0016747">
    <property type="term" value="F:acyltransferase activity, transferring groups other than amino-acyl groups"/>
    <property type="evidence" value="ECO:0007669"/>
    <property type="project" value="InterPro"/>
</dbReference>
<keyword evidence="3" id="KW-1185">Reference proteome</keyword>
<dbReference type="Pfam" id="PF13302">
    <property type="entry name" value="Acetyltransf_3"/>
    <property type="match status" value="1"/>
</dbReference>
<evidence type="ECO:0000313" key="3">
    <source>
        <dbReference type="Proteomes" id="UP000242287"/>
    </source>
</evidence>
<dbReference type="InterPro" id="IPR016181">
    <property type="entry name" value="Acyl_CoA_acyltransferase"/>
</dbReference>
<dbReference type="PANTHER" id="PTHR43610:SF1">
    <property type="entry name" value="N-ACETYLTRANSFERASE DOMAIN-CONTAINING PROTEIN"/>
    <property type="match status" value="1"/>
</dbReference>
<sequence length="199" mass="22842">MMSQGVELISPTGRIKLVPPTADDDEAVIKCRTHPISRQNLRFLPEQMSMNEVRTRRDARSNNPCVADFHIHLMSDDGSSIFCGMTGYFNLDMMHSSCEVGILIPPDAYRKKIGTEALYTVLKWIFEEKKVHRVTFETGQDNTPMRTWLEEVAGARLEAQRKECWRNVDGSYSDVAGYSILDWEWLDSVKVRLEARLKV</sequence>
<dbReference type="InterPro" id="IPR000182">
    <property type="entry name" value="GNAT_dom"/>
</dbReference>
<proteinExistence type="predicted"/>
<gene>
    <name evidence="2" type="ORF">AMATHDRAFT_143841</name>
</gene>